<reference evidence="2" key="1">
    <citation type="submission" date="2015-10" db="EMBL/GenBank/DDBJ databases">
        <title>Draft Genome Sequences of 11 Lactococcus lactis subspecies cremoris strains.</title>
        <authorList>
            <person name="Wels M."/>
            <person name="Backus L."/>
            <person name="Boekhorst J."/>
            <person name="Dijkstra A."/>
            <person name="Beerthuizen M."/>
            <person name="Kelly W."/>
            <person name="Siezen R."/>
            <person name="Bachmann H."/>
            <person name="Van Hijum S."/>
        </authorList>
    </citation>
    <scope>NUCLEOTIDE SEQUENCE [LARGE SCALE GENOMIC DNA]</scope>
    <source>
        <strain evidence="2">M20</strain>
    </source>
</reference>
<evidence type="ECO:0000313" key="2">
    <source>
        <dbReference type="Proteomes" id="UP000053719"/>
    </source>
</evidence>
<dbReference type="RefSeq" id="WP_058211881.1">
    <property type="nucleotide sequence ID" value="NZ_LKLU01000094.1"/>
</dbReference>
<gene>
    <name evidence="1" type="ORF">M20_1628</name>
</gene>
<dbReference type="PATRIC" id="fig|1360.114.peg.640"/>
<dbReference type="EMBL" id="LKLU01000094">
    <property type="protein sequence ID" value="KSU20194.1"/>
    <property type="molecule type" value="Genomic_DNA"/>
</dbReference>
<accession>A0A0V8E302</accession>
<dbReference type="AlphaFoldDB" id="A0A0V8E302"/>
<comment type="caution">
    <text evidence="1">The sequence shown here is derived from an EMBL/GenBank/DDBJ whole genome shotgun (WGS) entry which is preliminary data.</text>
</comment>
<proteinExistence type="predicted"/>
<name>A0A0V8E302_LACLL</name>
<sequence length="113" mass="13412">MGKKNQLDLFESAYGTIDISDDEWYIIRTNLRTLFKRSKRARRSSQVRLALQEIKRSDDRILFEKHFIQGQKIDKIAIDNYYDESTVRTYIHRATKEFAASYCDGLLIKPFVE</sequence>
<evidence type="ECO:0000313" key="1">
    <source>
        <dbReference type="EMBL" id="KSU20194.1"/>
    </source>
</evidence>
<organism evidence="1 2">
    <name type="scientific">Lactococcus lactis subsp. lactis</name>
    <name type="common">Streptococcus lactis</name>
    <dbReference type="NCBI Taxonomy" id="1360"/>
    <lineage>
        <taxon>Bacteria</taxon>
        <taxon>Bacillati</taxon>
        <taxon>Bacillota</taxon>
        <taxon>Bacilli</taxon>
        <taxon>Lactobacillales</taxon>
        <taxon>Streptococcaceae</taxon>
        <taxon>Lactococcus</taxon>
    </lineage>
</organism>
<dbReference type="InterPro" id="IPR036388">
    <property type="entry name" value="WH-like_DNA-bd_sf"/>
</dbReference>
<dbReference type="Proteomes" id="UP000053719">
    <property type="component" value="Unassembled WGS sequence"/>
</dbReference>
<dbReference type="Gene3D" id="1.10.10.10">
    <property type="entry name" value="Winged helix-like DNA-binding domain superfamily/Winged helix DNA-binding domain"/>
    <property type="match status" value="1"/>
</dbReference>
<protein>
    <submittedName>
        <fullName evidence="1">Uncharacterized protein</fullName>
    </submittedName>
</protein>